<name>A0A9Q0AP49_9PEZI</name>
<feature type="signal peptide" evidence="2">
    <location>
        <begin position="1"/>
        <end position="19"/>
    </location>
</feature>
<feature type="region of interest" description="Disordered" evidence="1">
    <location>
        <begin position="79"/>
        <end position="101"/>
    </location>
</feature>
<dbReference type="EMBL" id="JAFIMR010000016">
    <property type="protein sequence ID" value="KAI1868868.1"/>
    <property type="molecule type" value="Genomic_DNA"/>
</dbReference>
<comment type="caution">
    <text evidence="3">The sequence shown here is derived from an EMBL/GenBank/DDBJ whole genome shotgun (WGS) entry which is preliminary data.</text>
</comment>
<keyword evidence="4" id="KW-1185">Reference proteome</keyword>
<feature type="chain" id="PRO_5040352572" evidence="2">
    <location>
        <begin position="20"/>
        <end position="320"/>
    </location>
</feature>
<keyword evidence="2" id="KW-0732">Signal</keyword>
<organism evidence="3 4">
    <name type="scientific">Neoarthrinium moseri</name>
    <dbReference type="NCBI Taxonomy" id="1658444"/>
    <lineage>
        <taxon>Eukaryota</taxon>
        <taxon>Fungi</taxon>
        <taxon>Dikarya</taxon>
        <taxon>Ascomycota</taxon>
        <taxon>Pezizomycotina</taxon>
        <taxon>Sordariomycetes</taxon>
        <taxon>Xylariomycetidae</taxon>
        <taxon>Amphisphaeriales</taxon>
        <taxon>Apiosporaceae</taxon>
        <taxon>Neoarthrinium</taxon>
    </lineage>
</organism>
<evidence type="ECO:0000313" key="3">
    <source>
        <dbReference type="EMBL" id="KAI1868868.1"/>
    </source>
</evidence>
<feature type="compositionally biased region" description="Basic and acidic residues" evidence="1">
    <location>
        <begin position="83"/>
        <end position="101"/>
    </location>
</feature>
<feature type="region of interest" description="Disordered" evidence="1">
    <location>
        <begin position="164"/>
        <end position="184"/>
    </location>
</feature>
<gene>
    <name evidence="3" type="ORF">JX265_006847</name>
</gene>
<evidence type="ECO:0000256" key="2">
    <source>
        <dbReference type="SAM" id="SignalP"/>
    </source>
</evidence>
<protein>
    <submittedName>
        <fullName evidence="3">Uncharacterized protein</fullName>
    </submittedName>
</protein>
<evidence type="ECO:0000256" key="1">
    <source>
        <dbReference type="SAM" id="MobiDB-lite"/>
    </source>
</evidence>
<dbReference type="AlphaFoldDB" id="A0A9Q0AP49"/>
<evidence type="ECO:0000313" key="4">
    <source>
        <dbReference type="Proteomes" id="UP000829685"/>
    </source>
</evidence>
<accession>A0A9Q0AP49</accession>
<reference evidence="3" key="1">
    <citation type="submission" date="2021-03" db="EMBL/GenBank/DDBJ databases">
        <title>Revisited historic fungal species revealed as producer of novel bioactive compounds through whole genome sequencing and comparative genomics.</title>
        <authorList>
            <person name="Vignolle G.A."/>
            <person name="Hochenegger N."/>
            <person name="Mach R.L."/>
            <person name="Mach-Aigner A.R."/>
            <person name="Javad Rahimi M."/>
            <person name="Salim K.A."/>
            <person name="Chan C.M."/>
            <person name="Lim L.B.L."/>
            <person name="Cai F."/>
            <person name="Druzhinina I.S."/>
            <person name="U'Ren J.M."/>
            <person name="Derntl C."/>
        </authorList>
    </citation>
    <scope>NUCLEOTIDE SEQUENCE</scope>
    <source>
        <strain evidence="3">TUCIM 5799</strain>
    </source>
</reference>
<dbReference type="Proteomes" id="UP000829685">
    <property type="component" value="Unassembled WGS sequence"/>
</dbReference>
<proteinExistence type="predicted"/>
<sequence length="320" mass="34460">MQVFKNLLFTGLMTLPVYAEPNDARNYPALLKIQKPGHNYIADCSLFLKKTVSPCPVTITVTGNVRAGSVIVRSHEASGPVDRGLENRGLKGRDLDNGGLEDRDLEDRAAYPISSRCPITSSARSLPSYAKARCHDAAHYSSACGCLGVAGKTTTLPAQTVTTITSPTQTSPTQPPPSQSSSTTFTCSTSSGLLVYFSQLLNPFRYILVETDYSFPFLSLDTQGYLTSNNQYLNVPTQDNNADLIYIGGTDNLNVPVSNRLACTLLPTGPFSLLNLSCRTHNVTQATFTRCERPGNNTYIGLSSSVPSGCQATNLTCSYS</sequence>